<keyword evidence="8" id="KW-0677">Repeat</keyword>
<evidence type="ECO:0000313" key="11">
    <source>
        <dbReference type="EMBL" id="PIM95009.1"/>
    </source>
</evidence>
<comment type="function">
    <text evidence="2">Catalyzes the dismutation of two molecules of 6,7-dimethyl-8-ribityllumazine, resulting in the formation of riboflavin and 5-amino-6-(D-ribitylamino)uracil.</text>
</comment>
<dbReference type="Pfam" id="PF00677">
    <property type="entry name" value="Lum_binding"/>
    <property type="match status" value="2"/>
</dbReference>
<keyword evidence="7 11" id="KW-0808">Transferase</keyword>
<evidence type="ECO:0000256" key="2">
    <source>
        <dbReference type="ARBA" id="ARBA00002803"/>
    </source>
</evidence>
<feature type="repeat" description="Lumazine-binding" evidence="9">
    <location>
        <begin position="1"/>
        <end position="93"/>
    </location>
</feature>
<dbReference type="PROSITE" id="PS51177">
    <property type="entry name" value="LUMAZINE_BIND"/>
    <property type="match status" value="2"/>
</dbReference>
<comment type="caution">
    <text evidence="11">The sequence shown here is derived from an EMBL/GenBank/DDBJ whole genome shotgun (WGS) entry which is preliminary data.</text>
</comment>
<dbReference type="InterPro" id="IPR026017">
    <property type="entry name" value="Lumazine-bd_dom"/>
</dbReference>
<dbReference type="PIRSF" id="PIRSF000498">
    <property type="entry name" value="Riboflavin_syn_A"/>
    <property type="match status" value="1"/>
</dbReference>
<evidence type="ECO:0000256" key="4">
    <source>
        <dbReference type="ARBA" id="ARBA00012827"/>
    </source>
</evidence>
<evidence type="ECO:0000256" key="5">
    <source>
        <dbReference type="ARBA" id="ARBA00013950"/>
    </source>
</evidence>
<sequence>MFTGLVKAVGMIVDVLPLSGGIKLCIISKLRLSVGNSISCSGVCLTVVSANEYYFEVEVWSESLCLSGLVELQRFDMINLEEPITLNTPLHGNITYGYSMSVVTIDKTYVYSDSIILVVRCPKWVSDEITTPSSIGLDGVALTVTRSGEEYFEVLLIRYTILNTTFKYFDTKRWFSLEHDVTQRWS</sequence>
<comment type="catalytic activity">
    <reaction evidence="1">
        <text>2 6,7-dimethyl-8-(1-D-ribityl)lumazine + H(+) = 5-amino-6-(D-ribitylamino)uracil + riboflavin</text>
        <dbReference type="Rhea" id="RHEA:20772"/>
        <dbReference type="ChEBI" id="CHEBI:15378"/>
        <dbReference type="ChEBI" id="CHEBI:15934"/>
        <dbReference type="ChEBI" id="CHEBI:57986"/>
        <dbReference type="ChEBI" id="CHEBI:58201"/>
        <dbReference type="EC" id="2.5.1.9"/>
    </reaction>
</comment>
<evidence type="ECO:0000256" key="1">
    <source>
        <dbReference type="ARBA" id="ARBA00000968"/>
    </source>
</evidence>
<dbReference type="EMBL" id="NXGL01000022">
    <property type="protein sequence ID" value="PIM95009.1"/>
    <property type="molecule type" value="Genomic_DNA"/>
</dbReference>
<dbReference type="GO" id="GO:0004746">
    <property type="term" value="F:riboflavin synthase activity"/>
    <property type="evidence" value="ECO:0007669"/>
    <property type="project" value="UniProtKB-EC"/>
</dbReference>
<dbReference type="PANTHER" id="PTHR21098">
    <property type="entry name" value="RIBOFLAVIN SYNTHASE ALPHA CHAIN"/>
    <property type="match status" value="1"/>
</dbReference>
<gene>
    <name evidence="11" type="primary">ribC</name>
    <name evidence="11" type="ORF">MAGCAS_140</name>
</gene>
<evidence type="ECO:0000256" key="6">
    <source>
        <dbReference type="ARBA" id="ARBA00022619"/>
    </source>
</evidence>
<dbReference type="InterPro" id="IPR017938">
    <property type="entry name" value="Riboflavin_synthase-like_b-brl"/>
</dbReference>
<organism evidence="11 12">
    <name type="scientific">Candidatus Hodgkinia cicadicola</name>
    <dbReference type="NCBI Taxonomy" id="573658"/>
    <lineage>
        <taxon>Bacteria</taxon>
        <taxon>Pseudomonadati</taxon>
        <taxon>Pseudomonadota</taxon>
        <taxon>Alphaproteobacteria</taxon>
        <taxon>Hyphomicrobiales</taxon>
        <taxon>Candidatus Hodgkinia</taxon>
    </lineage>
</organism>
<dbReference type="Proteomes" id="UP000229707">
    <property type="component" value="Unassembled WGS sequence"/>
</dbReference>
<dbReference type="SUPFAM" id="SSF63380">
    <property type="entry name" value="Riboflavin synthase domain-like"/>
    <property type="match status" value="2"/>
</dbReference>
<protein>
    <recommendedName>
        <fullName evidence="5">Riboflavin synthase</fullName>
        <ecNumber evidence="4">2.5.1.9</ecNumber>
    </recommendedName>
</protein>
<evidence type="ECO:0000313" key="12">
    <source>
        <dbReference type="Proteomes" id="UP000229707"/>
    </source>
</evidence>
<accession>A0ABX4MEU8</accession>
<evidence type="ECO:0000256" key="8">
    <source>
        <dbReference type="ARBA" id="ARBA00022737"/>
    </source>
</evidence>
<feature type="domain" description="Lumazine-binding" evidence="10">
    <location>
        <begin position="1"/>
        <end position="93"/>
    </location>
</feature>
<evidence type="ECO:0000256" key="7">
    <source>
        <dbReference type="ARBA" id="ARBA00022679"/>
    </source>
</evidence>
<dbReference type="InterPro" id="IPR023366">
    <property type="entry name" value="ATP_synth_asu-like_sf"/>
</dbReference>
<keyword evidence="6" id="KW-0686">Riboflavin biosynthesis</keyword>
<evidence type="ECO:0000259" key="10">
    <source>
        <dbReference type="PROSITE" id="PS51177"/>
    </source>
</evidence>
<keyword evidence="12" id="KW-1185">Reference proteome</keyword>
<dbReference type="InterPro" id="IPR001783">
    <property type="entry name" value="Lumazine-bd"/>
</dbReference>
<name>A0ABX4MEU8_9HYPH</name>
<reference evidence="11" key="1">
    <citation type="submission" date="2017-09" db="EMBL/GenBank/DDBJ databases">
        <authorList>
            <person name="Campbell M.A."/>
            <person name="Lukasik P."/>
            <person name="Simon C."/>
            <person name="McCutcheon J.P."/>
        </authorList>
    </citation>
    <scope>NUCLEOTIDE SEQUENCE [LARGE SCALE GENOMIC DNA]</scope>
    <source>
        <strain evidence="11">MAGCAS</strain>
    </source>
</reference>
<evidence type="ECO:0000256" key="9">
    <source>
        <dbReference type="PROSITE-ProRule" id="PRU00524"/>
    </source>
</evidence>
<comment type="pathway">
    <text evidence="3">Cofactor biosynthesis; riboflavin biosynthesis; riboflavin from 2-hydroxy-3-oxobutyl phosphate and 5-amino-6-(D-ribitylamino)uracil: step 2/2.</text>
</comment>
<dbReference type="Gene3D" id="2.40.30.20">
    <property type="match status" value="2"/>
</dbReference>
<evidence type="ECO:0000256" key="3">
    <source>
        <dbReference type="ARBA" id="ARBA00004887"/>
    </source>
</evidence>
<dbReference type="PANTHER" id="PTHR21098:SF12">
    <property type="entry name" value="RIBOFLAVIN SYNTHASE"/>
    <property type="match status" value="1"/>
</dbReference>
<feature type="repeat" description="Lumazine-binding" evidence="9">
    <location>
        <begin position="94"/>
        <end position="186"/>
    </location>
</feature>
<feature type="domain" description="Lumazine-binding" evidence="10">
    <location>
        <begin position="94"/>
        <end position="186"/>
    </location>
</feature>
<proteinExistence type="predicted"/>
<dbReference type="EC" id="2.5.1.9" evidence="4"/>